<evidence type="ECO:0000256" key="1">
    <source>
        <dbReference type="SAM" id="MobiDB-lite"/>
    </source>
</evidence>
<sequence length="76" mass="8228" precursor="true">MAEHQPRKRLTDKESGQNKYAALPPPVDLSKTIASVDVSTAEVEQSGNPDWNEGAILIYESQGGSAHRCAGSSRCW</sequence>
<gene>
    <name evidence="2" type="ORF">DE4585_02679</name>
</gene>
<dbReference type="AlphaFoldDB" id="A0A4R8S3E6"/>
<reference evidence="2 3" key="1">
    <citation type="journal article" date="2019" name="Sci. Rep.">
        <title>Extended insight into the Mycobacterium chelonae-abscessus complex through whole genome sequencing of Mycobacterium salmoniphilum outbreak and Mycobacterium salmoniphilum-like strains.</title>
        <authorList>
            <person name="Behra P.R.K."/>
            <person name="Das S."/>
            <person name="Pettersson B.M.F."/>
            <person name="Shirreff L."/>
            <person name="DuCote T."/>
            <person name="Jacobsson K.G."/>
            <person name="Ennis D.G."/>
            <person name="Kirsebom L.A."/>
        </authorList>
    </citation>
    <scope>NUCLEOTIDE SEQUENCE [LARGE SCALE GENOMIC DNA]</scope>
    <source>
        <strain evidence="2 3">DE 4585</strain>
    </source>
</reference>
<proteinExistence type="predicted"/>
<name>A0A4R8S3E6_9MYCO</name>
<dbReference type="Proteomes" id="UP000295117">
    <property type="component" value="Unassembled WGS sequence"/>
</dbReference>
<comment type="caution">
    <text evidence="2">The sequence shown here is derived from an EMBL/GenBank/DDBJ whole genome shotgun (WGS) entry which is preliminary data.</text>
</comment>
<organism evidence="2 3">
    <name type="scientific">Mycobacteroides salmoniphilum</name>
    <dbReference type="NCBI Taxonomy" id="404941"/>
    <lineage>
        <taxon>Bacteria</taxon>
        <taxon>Bacillati</taxon>
        <taxon>Actinomycetota</taxon>
        <taxon>Actinomycetes</taxon>
        <taxon>Mycobacteriales</taxon>
        <taxon>Mycobacteriaceae</taxon>
        <taxon>Mycobacteroides</taxon>
    </lineage>
</organism>
<evidence type="ECO:0000313" key="2">
    <source>
        <dbReference type="EMBL" id="TDZ82147.1"/>
    </source>
</evidence>
<protein>
    <submittedName>
        <fullName evidence="2">Uncharacterized protein</fullName>
    </submittedName>
</protein>
<accession>A0A4R8S3E6</accession>
<feature type="compositionally biased region" description="Basic and acidic residues" evidence="1">
    <location>
        <begin position="1"/>
        <end position="16"/>
    </location>
</feature>
<evidence type="ECO:0000313" key="3">
    <source>
        <dbReference type="Proteomes" id="UP000295117"/>
    </source>
</evidence>
<dbReference type="EMBL" id="PECH01000007">
    <property type="protein sequence ID" value="TDZ82147.1"/>
    <property type="molecule type" value="Genomic_DNA"/>
</dbReference>
<feature type="region of interest" description="Disordered" evidence="1">
    <location>
        <begin position="1"/>
        <end position="25"/>
    </location>
</feature>